<evidence type="ECO:0000256" key="6">
    <source>
        <dbReference type="ARBA" id="ARBA00041812"/>
    </source>
</evidence>
<dbReference type="PANTHER" id="PTHR44229">
    <property type="entry name" value="15-HYDROXYPROSTAGLANDIN DEHYDROGENASE [NAD(+)]"/>
    <property type="match status" value="1"/>
</dbReference>
<evidence type="ECO:0000256" key="1">
    <source>
        <dbReference type="ARBA" id="ARBA00006484"/>
    </source>
</evidence>
<sequence length="259" mass="27764">MDVADKVAIVTGAANGIGRAIVEQLLLKNARTVVILDVNEEGGKKTLEELREKYGEDRVDFIKCDVSNATQLEAAFVTTKTRYERLDIVCNNAGIDNEFELEKSVAINLTAVIRGTYLAVEHMGTKNGGNGGVVINTASGLGIMPFPLLPIYTATKHGVVGFTRSVASEPMVVENAIRVSAICPGAVKTSITENQDVDKTTRYGHLLRPLLANVTKMTTTELAANIIIMIEDSKYDGGACMVSAEIPLTKVEPPTIGVQ</sequence>
<accession>A0ABM0MPL6</accession>
<keyword evidence="23" id="KW-1185">Reference proteome</keyword>
<comment type="catalytic activity">
    <reaction evidence="21">
        <text>resolvin E1 + NAD(+) = 18-oxo-resolvin E1 + NADH + H(+)</text>
        <dbReference type="Rhea" id="RHEA:49244"/>
        <dbReference type="ChEBI" id="CHEBI:15378"/>
        <dbReference type="ChEBI" id="CHEBI:57540"/>
        <dbReference type="ChEBI" id="CHEBI:57945"/>
        <dbReference type="ChEBI" id="CHEBI:91000"/>
        <dbReference type="ChEBI" id="CHEBI:91001"/>
    </reaction>
    <physiologicalReaction direction="left-to-right" evidence="21">
        <dbReference type="Rhea" id="RHEA:49245"/>
    </physiologicalReaction>
</comment>
<evidence type="ECO:0000256" key="10">
    <source>
        <dbReference type="ARBA" id="ARBA00047672"/>
    </source>
</evidence>
<comment type="catalytic activity">
    <reaction evidence="13">
        <text>(11R)-hydroxy-(5Z,8Z,12E,14Z)-eicosatetraenoate + NAD(+) = 11-oxo-(5Z,8Z,12E,14Z)-eicosatetraenoate + NADH + H(+)</text>
        <dbReference type="Rhea" id="RHEA:48640"/>
        <dbReference type="ChEBI" id="CHEBI:15378"/>
        <dbReference type="ChEBI" id="CHEBI:57540"/>
        <dbReference type="ChEBI" id="CHEBI:57945"/>
        <dbReference type="ChEBI" id="CHEBI:78836"/>
        <dbReference type="ChEBI" id="CHEBI:90697"/>
    </reaction>
    <physiologicalReaction direction="left-to-right" evidence="13">
        <dbReference type="Rhea" id="RHEA:48641"/>
    </physiologicalReaction>
</comment>
<name>A0ABM0MPL6_SACKO</name>
<dbReference type="SUPFAM" id="SSF51735">
    <property type="entry name" value="NAD(P)-binding Rossmann-fold domains"/>
    <property type="match status" value="1"/>
</dbReference>
<evidence type="ECO:0000256" key="22">
    <source>
        <dbReference type="RuleBase" id="RU000363"/>
    </source>
</evidence>
<dbReference type="Proteomes" id="UP000694865">
    <property type="component" value="Unplaced"/>
</dbReference>
<evidence type="ECO:0000256" key="5">
    <source>
        <dbReference type="ARBA" id="ARBA00040276"/>
    </source>
</evidence>
<dbReference type="PANTHER" id="PTHR44229:SF4">
    <property type="entry name" value="15-HYDROXYPROSTAGLANDIN DEHYDROGENASE [NAD(+)]"/>
    <property type="match status" value="1"/>
</dbReference>
<evidence type="ECO:0000256" key="16">
    <source>
        <dbReference type="ARBA" id="ARBA00048535"/>
    </source>
</evidence>
<comment type="catalytic activity">
    <reaction evidence="9">
        <text>prostaglandin E1 + NAD(+) = 15-oxoprostaglandin E1 + NADH + H(+)</text>
        <dbReference type="Rhea" id="RHEA:16477"/>
        <dbReference type="ChEBI" id="CHEBI:15378"/>
        <dbReference type="ChEBI" id="CHEBI:57397"/>
        <dbReference type="ChEBI" id="CHEBI:57401"/>
        <dbReference type="ChEBI" id="CHEBI:57540"/>
        <dbReference type="ChEBI" id="CHEBI:57945"/>
    </reaction>
    <physiologicalReaction direction="left-to-right" evidence="9">
        <dbReference type="Rhea" id="RHEA:16478"/>
    </physiologicalReaction>
</comment>
<dbReference type="Gene3D" id="3.40.50.720">
    <property type="entry name" value="NAD(P)-binding Rossmann-like Domain"/>
    <property type="match status" value="1"/>
</dbReference>
<dbReference type="Pfam" id="PF00106">
    <property type="entry name" value="adh_short"/>
    <property type="match status" value="1"/>
</dbReference>
<evidence type="ECO:0000256" key="17">
    <source>
        <dbReference type="ARBA" id="ARBA00048611"/>
    </source>
</evidence>
<dbReference type="RefSeq" id="XP_006821957.1">
    <property type="nucleotide sequence ID" value="XM_006821894.1"/>
</dbReference>
<dbReference type="PRINTS" id="PR00080">
    <property type="entry name" value="SDRFAMILY"/>
</dbReference>
<evidence type="ECO:0000313" key="24">
    <source>
        <dbReference type="RefSeq" id="XP_006821957.1"/>
    </source>
</evidence>
<comment type="similarity">
    <text evidence="1 22">Belongs to the short-chain dehydrogenases/reductases (SDR) family.</text>
</comment>
<comment type="catalytic activity">
    <reaction evidence="11">
        <text>14-hydroxy-(4Z,7Z,10Z,12E,16Z,19Z)-docosahexaenoate + NAD(+) = 14-oxo-(4Z,7Z,10Z,12E,16Z,19Z)-docosahexaenoate + NADH + H(+)</text>
        <dbReference type="Rhea" id="RHEA:48952"/>
        <dbReference type="ChEBI" id="CHEBI:15378"/>
        <dbReference type="ChEBI" id="CHEBI:57540"/>
        <dbReference type="ChEBI" id="CHEBI:57945"/>
        <dbReference type="ChEBI" id="CHEBI:90866"/>
        <dbReference type="ChEBI" id="CHEBI:90867"/>
    </reaction>
    <physiologicalReaction direction="left-to-right" evidence="11">
        <dbReference type="Rhea" id="RHEA:48953"/>
    </physiologicalReaction>
</comment>
<evidence type="ECO:0000256" key="13">
    <source>
        <dbReference type="ARBA" id="ARBA00048144"/>
    </source>
</evidence>
<comment type="function">
    <text evidence="8">Catalyzes the NAD-dependent dehydrogenation (oxidation) of a broad array of hydroxylated polyunsaturated fatty acids (mainly eicosanoids and docosanoids, including prostaglandins, lipoxins and resolvins), yielding their corresponding keto (oxo) metabolites. Decreases the levels of the pro-proliferative prostaglandins such as prostaglandin E2 (whose activity is increased in cancer because of an increase in the expression of cyclooxygenase 2) and generates oxo-fatty acid products that can profoundly influence cell function by abrogating pro-inflammatory cytokine expression. Converts resolvins E1, D1 and D2 to their oxo products, which represents a mode of resolvin inactivation. Resolvin E1 plays important roles during the resolution phase of acute inflammation, while resolvins D1 and D2 have a unique role in obesity-induced adipose inflammation.</text>
</comment>
<evidence type="ECO:0000256" key="4">
    <source>
        <dbReference type="ARBA" id="ARBA00039060"/>
    </source>
</evidence>
<organism evidence="23 24">
    <name type="scientific">Saccoglossus kowalevskii</name>
    <name type="common">Acorn worm</name>
    <dbReference type="NCBI Taxonomy" id="10224"/>
    <lineage>
        <taxon>Eukaryota</taxon>
        <taxon>Metazoa</taxon>
        <taxon>Hemichordata</taxon>
        <taxon>Enteropneusta</taxon>
        <taxon>Harrimaniidae</taxon>
        <taxon>Saccoglossus</taxon>
    </lineage>
</organism>
<evidence type="ECO:0000256" key="18">
    <source>
        <dbReference type="ARBA" id="ARBA00048739"/>
    </source>
</evidence>
<comment type="catalytic activity">
    <reaction evidence="10">
        <text>resolvin D1 + NAD(+) = 8-oxoresolvin D1 + NADH + H(+)</text>
        <dbReference type="Rhea" id="RHEA:50124"/>
        <dbReference type="ChEBI" id="CHEBI:15378"/>
        <dbReference type="ChEBI" id="CHEBI:57540"/>
        <dbReference type="ChEBI" id="CHEBI:57945"/>
        <dbReference type="ChEBI" id="CHEBI:132079"/>
        <dbReference type="ChEBI" id="CHEBI:132080"/>
    </reaction>
    <physiologicalReaction direction="left-to-right" evidence="10">
        <dbReference type="Rhea" id="RHEA:50125"/>
    </physiologicalReaction>
</comment>
<evidence type="ECO:0000256" key="9">
    <source>
        <dbReference type="ARBA" id="ARBA00047325"/>
    </source>
</evidence>
<evidence type="ECO:0000256" key="12">
    <source>
        <dbReference type="ARBA" id="ARBA00048140"/>
    </source>
</evidence>
<evidence type="ECO:0000256" key="14">
    <source>
        <dbReference type="ARBA" id="ARBA00048170"/>
    </source>
</evidence>
<evidence type="ECO:0000313" key="23">
    <source>
        <dbReference type="Proteomes" id="UP000694865"/>
    </source>
</evidence>
<comment type="catalytic activity">
    <reaction evidence="15">
        <text>resolvin D2 + NAD(+) = 7-oxoresolvin D2 + NADH + H(+)</text>
        <dbReference type="Rhea" id="RHEA:53584"/>
        <dbReference type="ChEBI" id="CHEBI:15378"/>
        <dbReference type="ChEBI" id="CHEBI:57540"/>
        <dbReference type="ChEBI" id="CHEBI:57945"/>
        <dbReference type="ChEBI" id="CHEBI:133367"/>
        <dbReference type="ChEBI" id="CHEBI:137497"/>
    </reaction>
    <physiologicalReaction direction="left-to-right" evidence="15">
        <dbReference type="Rhea" id="RHEA:53585"/>
    </physiologicalReaction>
</comment>
<comment type="catalytic activity">
    <reaction evidence="19">
        <text>resolvin D2 + NAD(+) = 16-oxoresolvin D2 + NADH + H(+)</text>
        <dbReference type="Rhea" id="RHEA:53588"/>
        <dbReference type="ChEBI" id="CHEBI:15378"/>
        <dbReference type="ChEBI" id="CHEBI:57540"/>
        <dbReference type="ChEBI" id="CHEBI:57945"/>
        <dbReference type="ChEBI" id="CHEBI:133367"/>
        <dbReference type="ChEBI" id="CHEBI:137498"/>
    </reaction>
    <physiologicalReaction direction="left-to-right" evidence="19">
        <dbReference type="Rhea" id="RHEA:53589"/>
    </physiologicalReaction>
</comment>
<proteinExistence type="inferred from homology"/>
<evidence type="ECO:0000256" key="15">
    <source>
        <dbReference type="ARBA" id="ARBA00048393"/>
    </source>
</evidence>
<evidence type="ECO:0000256" key="8">
    <source>
        <dbReference type="ARBA" id="ARBA00045705"/>
    </source>
</evidence>
<evidence type="ECO:0000256" key="20">
    <source>
        <dbReference type="ARBA" id="ARBA00049151"/>
    </source>
</evidence>
<evidence type="ECO:0000256" key="11">
    <source>
        <dbReference type="ARBA" id="ARBA00048008"/>
    </source>
</evidence>
<evidence type="ECO:0000256" key="21">
    <source>
        <dbReference type="ARBA" id="ARBA00049188"/>
    </source>
</evidence>
<comment type="catalytic activity">
    <reaction evidence="17">
        <text>prostaglandin A1 + NAD(+) = 15-oxo-prostaglandin A1 + NADH + H(+)</text>
        <dbReference type="Rhea" id="RHEA:41263"/>
        <dbReference type="ChEBI" id="CHEBI:15378"/>
        <dbReference type="ChEBI" id="CHEBI:57398"/>
        <dbReference type="ChEBI" id="CHEBI:57540"/>
        <dbReference type="ChEBI" id="CHEBI:57945"/>
        <dbReference type="ChEBI" id="CHEBI:85072"/>
    </reaction>
    <physiologicalReaction direction="left-to-right" evidence="17">
        <dbReference type="Rhea" id="RHEA:41264"/>
    </physiologicalReaction>
</comment>
<dbReference type="InterPro" id="IPR036291">
    <property type="entry name" value="NAD(P)-bd_dom_sf"/>
</dbReference>
<dbReference type="EC" id="1.1.1.232" evidence="4"/>
<evidence type="ECO:0000256" key="2">
    <source>
        <dbReference type="ARBA" id="ARBA00023002"/>
    </source>
</evidence>
<dbReference type="PRINTS" id="PR00081">
    <property type="entry name" value="GDHRDH"/>
</dbReference>
<comment type="catalytic activity">
    <reaction evidence="18">
        <text>prostaglandin E2 + NAD(+) = 15-oxoprostaglandin E2 + NADH + H(+)</text>
        <dbReference type="Rhea" id="RHEA:11876"/>
        <dbReference type="ChEBI" id="CHEBI:15378"/>
        <dbReference type="ChEBI" id="CHEBI:57400"/>
        <dbReference type="ChEBI" id="CHEBI:57540"/>
        <dbReference type="ChEBI" id="CHEBI:57945"/>
        <dbReference type="ChEBI" id="CHEBI:606564"/>
        <dbReference type="EC" id="1.1.1.141"/>
    </reaction>
    <physiologicalReaction direction="left-to-right" evidence="18">
        <dbReference type="Rhea" id="RHEA:11877"/>
    </physiologicalReaction>
</comment>
<protein>
    <recommendedName>
        <fullName evidence="5">15-hydroxyprostaglandin dehydrogenase [NAD(+)]</fullName>
        <ecNumber evidence="3">1.1.1.141</ecNumber>
        <ecNumber evidence="4">1.1.1.232</ecNumber>
    </recommendedName>
    <alternativeName>
        <fullName evidence="7">Eicosanoid/docosanoid dehydrogenase [NAD(+)]</fullName>
    </alternativeName>
    <alternativeName>
        <fullName evidence="6">Prostaglandin dehydrogenase 1</fullName>
    </alternativeName>
</protein>
<comment type="catalytic activity">
    <reaction evidence="14">
        <text>resolvin D1 + NAD(+) = 17-oxoresolvin D1 + NADH + H(+)</text>
        <dbReference type="Rhea" id="RHEA:50128"/>
        <dbReference type="ChEBI" id="CHEBI:15378"/>
        <dbReference type="ChEBI" id="CHEBI:57540"/>
        <dbReference type="ChEBI" id="CHEBI:57945"/>
        <dbReference type="ChEBI" id="CHEBI:132079"/>
        <dbReference type="ChEBI" id="CHEBI:132081"/>
    </reaction>
    <physiologicalReaction direction="left-to-right" evidence="14">
        <dbReference type="Rhea" id="RHEA:50129"/>
    </physiologicalReaction>
</comment>
<dbReference type="InterPro" id="IPR002347">
    <property type="entry name" value="SDR_fam"/>
</dbReference>
<keyword evidence="2" id="KW-0560">Oxidoreductase</keyword>
<evidence type="ECO:0000256" key="19">
    <source>
        <dbReference type="ARBA" id="ARBA00048921"/>
    </source>
</evidence>
<reference evidence="24" key="1">
    <citation type="submission" date="2025-08" db="UniProtKB">
        <authorList>
            <consortium name="RefSeq"/>
        </authorList>
    </citation>
    <scope>IDENTIFICATION</scope>
    <source>
        <tissue evidence="24">Testes</tissue>
    </source>
</reference>
<gene>
    <name evidence="24" type="primary">LOC102810110</name>
</gene>
<dbReference type="InterPro" id="IPR020904">
    <property type="entry name" value="Sc_DH/Rdtase_CS"/>
</dbReference>
<comment type="catalytic activity">
    <reaction evidence="20">
        <text>(15S)-hydroxy-(5Z,8Z,11Z,13E)-eicosatetraenoate + NAD(+) = 15-oxo-(5Z,8Z,11Z,13E)-eicosatetraenoate + NADH + H(+)</text>
        <dbReference type="Rhea" id="RHEA:23260"/>
        <dbReference type="ChEBI" id="CHEBI:15378"/>
        <dbReference type="ChEBI" id="CHEBI:57409"/>
        <dbReference type="ChEBI" id="CHEBI:57410"/>
        <dbReference type="ChEBI" id="CHEBI:57540"/>
        <dbReference type="ChEBI" id="CHEBI:57945"/>
        <dbReference type="EC" id="1.1.1.232"/>
    </reaction>
    <physiologicalReaction direction="left-to-right" evidence="20">
        <dbReference type="Rhea" id="RHEA:23261"/>
    </physiologicalReaction>
</comment>
<evidence type="ECO:0000256" key="3">
    <source>
        <dbReference type="ARBA" id="ARBA00038968"/>
    </source>
</evidence>
<comment type="catalytic activity">
    <reaction evidence="12">
        <text>15-oxo-(5S,6R)-dihydroxy-(7E,9E,11Z)-eicosatrienoate + NADH + H(+) = (5S,6R,15S)-trihydroxy-(7E,9E,11Z)-eicosatrienoate + NAD(+)</text>
        <dbReference type="Rhea" id="RHEA:41596"/>
        <dbReference type="ChEBI" id="CHEBI:15378"/>
        <dbReference type="ChEBI" id="CHEBI:57540"/>
        <dbReference type="ChEBI" id="CHEBI:57945"/>
        <dbReference type="ChEBI" id="CHEBI:78325"/>
        <dbReference type="ChEBI" id="CHEBI:78329"/>
    </reaction>
    <physiologicalReaction direction="left-to-right" evidence="12">
        <dbReference type="Rhea" id="RHEA:41597"/>
    </physiologicalReaction>
</comment>
<dbReference type="PROSITE" id="PS00061">
    <property type="entry name" value="ADH_SHORT"/>
    <property type="match status" value="1"/>
</dbReference>
<comment type="catalytic activity">
    <reaction evidence="16">
        <text>lipoxin A4 + NAD(+) = 15-oxo-(5S,6R)-dihydroxy-(7E,9E,11Z,13E)-eicosatetraenoate + NADH + H(+)</text>
        <dbReference type="Rhea" id="RHEA:41572"/>
        <dbReference type="ChEBI" id="CHEBI:15378"/>
        <dbReference type="ChEBI" id="CHEBI:57540"/>
        <dbReference type="ChEBI" id="CHEBI:57945"/>
        <dbReference type="ChEBI" id="CHEBI:67026"/>
        <dbReference type="ChEBI" id="CHEBI:78311"/>
    </reaction>
    <physiologicalReaction direction="left-to-right" evidence="16">
        <dbReference type="Rhea" id="RHEA:41573"/>
    </physiologicalReaction>
</comment>
<dbReference type="GeneID" id="102810110"/>
<evidence type="ECO:0000256" key="7">
    <source>
        <dbReference type="ARBA" id="ARBA00042026"/>
    </source>
</evidence>
<dbReference type="EC" id="1.1.1.141" evidence="3"/>